<dbReference type="EMBL" id="ML119928">
    <property type="protein sequence ID" value="RPA71447.1"/>
    <property type="molecule type" value="Genomic_DNA"/>
</dbReference>
<reference evidence="2 3" key="1">
    <citation type="journal article" date="2018" name="Nat. Ecol. Evol.">
        <title>Pezizomycetes genomes reveal the molecular basis of ectomycorrhizal truffle lifestyle.</title>
        <authorList>
            <person name="Murat C."/>
            <person name="Payen T."/>
            <person name="Noel B."/>
            <person name="Kuo A."/>
            <person name="Morin E."/>
            <person name="Chen J."/>
            <person name="Kohler A."/>
            <person name="Krizsan K."/>
            <person name="Balestrini R."/>
            <person name="Da Silva C."/>
            <person name="Montanini B."/>
            <person name="Hainaut M."/>
            <person name="Levati E."/>
            <person name="Barry K.W."/>
            <person name="Belfiori B."/>
            <person name="Cichocki N."/>
            <person name="Clum A."/>
            <person name="Dockter R.B."/>
            <person name="Fauchery L."/>
            <person name="Guy J."/>
            <person name="Iotti M."/>
            <person name="Le Tacon F."/>
            <person name="Lindquist E.A."/>
            <person name="Lipzen A."/>
            <person name="Malagnac F."/>
            <person name="Mello A."/>
            <person name="Molinier V."/>
            <person name="Miyauchi S."/>
            <person name="Poulain J."/>
            <person name="Riccioni C."/>
            <person name="Rubini A."/>
            <person name="Sitrit Y."/>
            <person name="Splivallo R."/>
            <person name="Traeger S."/>
            <person name="Wang M."/>
            <person name="Zifcakova L."/>
            <person name="Wipf D."/>
            <person name="Zambonelli A."/>
            <person name="Paolocci F."/>
            <person name="Nowrousian M."/>
            <person name="Ottonello S."/>
            <person name="Baldrian P."/>
            <person name="Spatafora J.W."/>
            <person name="Henrissat B."/>
            <person name="Nagy L.G."/>
            <person name="Aury J.M."/>
            <person name="Wincker P."/>
            <person name="Grigoriev I.V."/>
            <person name="Bonfante P."/>
            <person name="Martin F.M."/>
        </authorList>
    </citation>
    <scope>NUCLEOTIDE SEQUENCE [LARGE SCALE GENOMIC DNA]</scope>
    <source>
        <strain evidence="2 3">RN42</strain>
    </source>
</reference>
<feature type="region of interest" description="Disordered" evidence="1">
    <location>
        <begin position="13"/>
        <end position="33"/>
    </location>
</feature>
<dbReference type="Proteomes" id="UP000275078">
    <property type="component" value="Unassembled WGS sequence"/>
</dbReference>
<proteinExistence type="predicted"/>
<evidence type="ECO:0000313" key="2">
    <source>
        <dbReference type="EMBL" id="RPA71447.1"/>
    </source>
</evidence>
<evidence type="ECO:0000256" key="1">
    <source>
        <dbReference type="SAM" id="MobiDB-lite"/>
    </source>
</evidence>
<name>A0A3N4HCM1_ASCIM</name>
<accession>A0A3N4HCM1</accession>
<dbReference type="AlphaFoldDB" id="A0A3N4HCM1"/>
<feature type="compositionally biased region" description="Low complexity" evidence="1">
    <location>
        <begin position="13"/>
        <end position="25"/>
    </location>
</feature>
<keyword evidence="3" id="KW-1185">Reference proteome</keyword>
<organism evidence="2 3">
    <name type="scientific">Ascobolus immersus RN42</name>
    <dbReference type="NCBI Taxonomy" id="1160509"/>
    <lineage>
        <taxon>Eukaryota</taxon>
        <taxon>Fungi</taxon>
        <taxon>Dikarya</taxon>
        <taxon>Ascomycota</taxon>
        <taxon>Pezizomycotina</taxon>
        <taxon>Pezizomycetes</taxon>
        <taxon>Pezizales</taxon>
        <taxon>Ascobolaceae</taxon>
        <taxon>Ascobolus</taxon>
    </lineage>
</organism>
<evidence type="ECO:0000313" key="3">
    <source>
        <dbReference type="Proteomes" id="UP000275078"/>
    </source>
</evidence>
<protein>
    <submittedName>
        <fullName evidence="2">Uncharacterized protein</fullName>
    </submittedName>
</protein>
<gene>
    <name evidence="2" type="ORF">BJ508DRAFT_315604</name>
</gene>
<sequence>MSHRRSDTLLAFSTVVTPGPGPSTTLRNPARNPNADKVAVEALREVHEYDELGYYLEYFGVSEMFRLRELSAGMSQFGDDIVDPEARSIEYLISIPMHHDITASSPDIPPQAIAKAAGTIVTVISPRVRSRTGVRALIGLLVTKESLNGNTSQLRNPENRHSKAKDLEHQHHNFLESITSMQTASQLPHGSALAFYLDFRPITYSTNQHAMRHTSSNS</sequence>